<dbReference type="PANTHER" id="PTHR11530:SF11">
    <property type="entry name" value="D-ASPARTATE OXIDASE"/>
    <property type="match status" value="1"/>
</dbReference>
<evidence type="ECO:0000256" key="6">
    <source>
        <dbReference type="PIRSR" id="PIRSR000189-1"/>
    </source>
</evidence>
<feature type="binding site" evidence="6">
    <location>
        <position position="307"/>
    </location>
    <ligand>
        <name>D-dopa</name>
        <dbReference type="ChEBI" id="CHEBI:149689"/>
    </ligand>
</feature>
<protein>
    <submittedName>
        <fullName evidence="8">D-amino-acid oxidase</fullName>
    </submittedName>
</protein>
<dbReference type="InterPro" id="IPR023209">
    <property type="entry name" value="DAO"/>
</dbReference>
<dbReference type="Gene3D" id="3.30.9.10">
    <property type="entry name" value="D-Amino Acid Oxidase, subunit A, domain 2"/>
    <property type="match status" value="1"/>
</dbReference>
<feature type="domain" description="FAD dependent oxidoreductase" evidence="7">
    <location>
        <begin position="6"/>
        <end position="353"/>
    </location>
</feature>
<dbReference type="EMBL" id="LUGH01000586">
    <property type="protein sequence ID" value="OBZ83899.1"/>
    <property type="molecule type" value="Genomic_DNA"/>
</dbReference>
<dbReference type="AlphaFoldDB" id="A0A1C7N5H0"/>
<dbReference type="SUPFAM" id="SSF54373">
    <property type="entry name" value="FAD-linked reductases, C-terminal domain"/>
    <property type="match status" value="1"/>
</dbReference>
<dbReference type="Gene3D" id="3.40.50.720">
    <property type="entry name" value="NAD(P)-binding Rossmann-like Domain"/>
    <property type="match status" value="1"/>
</dbReference>
<accession>A0A1C7N5H0</accession>
<dbReference type="GO" id="GO:0019478">
    <property type="term" value="P:D-amino acid catabolic process"/>
    <property type="evidence" value="ECO:0007669"/>
    <property type="project" value="TreeGrafter"/>
</dbReference>
<feature type="binding site" evidence="6">
    <location>
        <position position="201"/>
    </location>
    <ligand>
        <name>FAD</name>
        <dbReference type="ChEBI" id="CHEBI:57692"/>
    </ligand>
</feature>
<proteinExistence type="inferred from homology"/>
<evidence type="ECO:0000256" key="5">
    <source>
        <dbReference type="ARBA" id="ARBA00023002"/>
    </source>
</evidence>
<organism evidence="8 9">
    <name type="scientific">Choanephora cucurbitarum</name>
    <dbReference type="NCBI Taxonomy" id="101091"/>
    <lineage>
        <taxon>Eukaryota</taxon>
        <taxon>Fungi</taxon>
        <taxon>Fungi incertae sedis</taxon>
        <taxon>Mucoromycota</taxon>
        <taxon>Mucoromycotina</taxon>
        <taxon>Mucoromycetes</taxon>
        <taxon>Mucorales</taxon>
        <taxon>Mucorineae</taxon>
        <taxon>Choanephoraceae</taxon>
        <taxon>Choanephoroideae</taxon>
        <taxon>Choanephora</taxon>
    </lineage>
</organism>
<comment type="similarity">
    <text evidence="2">Belongs to the DAMOX/DASOX family.</text>
</comment>
<feature type="binding site" evidence="6">
    <location>
        <position position="245"/>
    </location>
    <ligand>
        <name>D-dopa</name>
        <dbReference type="ChEBI" id="CHEBI:149689"/>
    </ligand>
</feature>
<dbReference type="GO" id="GO:0005737">
    <property type="term" value="C:cytoplasm"/>
    <property type="evidence" value="ECO:0007669"/>
    <property type="project" value="TreeGrafter"/>
</dbReference>
<dbReference type="Proteomes" id="UP000093000">
    <property type="component" value="Unassembled WGS sequence"/>
</dbReference>
<comment type="caution">
    <text evidence="8">The sequence shown here is derived from an EMBL/GenBank/DDBJ whole genome shotgun (WGS) entry which is preliminary data.</text>
</comment>
<dbReference type="FunCoup" id="A0A1C7N5H0">
    <property type="interactions" value="63"/>
</dbReference>
<keyword evidence="4 6" id="KW-0274">FAD</keyword>
<comment type="cofactor">
    <cofactor evidence="1 6">
        <name>FAD</name>
        <dbReference type="ChEBI" id="CHEBI:57692"/>
    </cofactor>
</comment>
<name>A0A1C7N5H0_9FUNG</name>
<dbReference type="STRING" id="101091.A0A1C7N5H0"/>
<dbReference type="InterPro" id="IPR006076">
    <property type="entry name" value="FAD-dep_OxRdtase"/>
</dbReference>
<dbReference type="PIRSF" id="PIRSF000189">
    <property type="entry name" value="D-aa_oxidase"/>
    <property type="match status" value="1"/>
</dbReference>
<evidence type="ECO:0000313" key="8">
    <source>
        <dbReference type="EMBL" id="OBZ83899.1"/>
    </source>
</evidence>
<evidence type="ECO:0000256" key="1">
    <source>
        <dbReference type="ARBA" id="ARBA00001974"/>
    </source>
</evidence>
<evidence type="ECO:0000313" key="9">
    <source>
        <dbReference type="Proteomes" id="UP000093000"/>
    </source>
</evidence>
<keyword evidence="9" id="KW-1185">Reference proteome</keyword>
<dbReference type="OrthoDB" id="2015447at2759"/>
<dbReference type="SUPFAM" id="SSF51971">
    <property type="entry name" value="Nucleotide-binding domain"/>
    <property type="match status" value="1"/>
</dbReference>
<dbReference type="InParanoid" id="A0A1C7N5H0"/>
<keyword evidence="5" id="KW-0560">Oxidoreductase</keyword>
<sequence>MPKQTIVLGAGVTGLTTAITLLRNGYQSIIVVGQYLPGDISSHYASPWAGASILTTAQSNNHRLQGKCSKRKERTDRFDIDSLQEIESDTRKEFEFIATHVPEAHVMRCQGTFYTKQPACQDMKWISQQYRNVTEIPKDKLILGAIFGYTFETYMVHVPKYLAWLVKTLKELGGRLERRAFQSIQHVMDHYKEANIIINCTALGSYFLKDIRDHGMYPIRGQTVLVHAPHIKTYHHLDGIGLWTYIIPRDDGTVICGGTAETDNTQTSPDDIITHDILKRACQLSPDLAFGKGPEHVKVLSVHVGFRPARRDGIRLEREIRRRLDGEKVIVCHNYGHGSGGYQSSWGSAQRVLQLIEKDALSKL</sequence>
<evidence type="ECO:0000256" key="4">
    <source>
        <dbReference type="ARBA" id="ARBA00022827"/>
    </source>
</evidence>
<evidence type="ECO:0000259" key="7">
    <source>
        <dbReference type="Pfam" id="PF01266"/>
    </source>
</evidence>
<gene>
    <name evidence="8" type="primary">dao1_0</name>
    <name evidence="8" type="ORF">A0J61_08047</name>
</gene>
<evidence type="ECO:0000256" key="2">
    <source>
        <dbReference type="ARBA" id="ARBA00006730"/>
    </source>
</evidence>
<evidence type="ECO:0000256" key="3">
    <source>
        <dbReference type="ARBA" id="ARBA00022630"/>
    </source>
</evidence>
<dbReference type="Pfam" id="PF01266">
    <property type="entry name" value="DAO"/>
    <property type="match status" value="1"/>
</dbReference>
<dbReference type="PANTHER" id="PTHR11530">
    <property type="entry name" value="D-AMINO ACID OXIDASE"/>
    <property type="match status" value="1"/>
</dbReference>
<keyword evidence="3" id="KW-0285">Flavoprotein</keyword>
<dbReference type="GO" id="GO:0003884">
    <property type="term" value="F:D-amino-acid oxidase activity"/>
    <property type="evidence" value="ECO:0007669"/>
    <property type="project" value="InterPro"/>
</dbReference>
<reference evidence="8 9" key="1">
    <citation type="submission" date="2016-03" db="EMBL/GenBank/DDBJ databases">
        <title>Choanephora cucurbitarum.</title>
        <authorList>
            <person name="Min B."/>
            <person name="Park H."/>
            <person name="Park J.-H."/>
            <person name="Shin H.-D."/>
            <person name="Choi I.-G."/>
        </authorList>
    </citation>
    <scope>NUCLEOTIDE SEQUENCE [LARGE SCALE GENOMIC DNA]</scope>
    <source>
        <strain evidence="8 9">KUS-F28377</strain>
    </source>
</reference>
<dbReference type="GO" id="GO:0071949">
    <property type="term" value="F:FAD binding"/>
    <property type="evidence" value="ECO:0007669"/>
    <property type="project" value="InterPro"/>
</dbReference>